<feature type="transmembrane region" description="Helical" evidence="1">
    <location>
        <begin position="143"/>
        <end position="159"/>
    </location>
</feature>
<name>A0A1L0D9J7_9ASCO</name>
<accession>A0A1L0D9J7</accession>
<protein>
    <submittedName>
        <fullName evidence="2">CIC11C00000002996</fullName>
    </submittedName>
</protein>
<feature type="transmembrane region" description="Helical" evidence="1">
    <location>
        <begin position="263"/>
        <end position="283"/>
    </location>
</feature>
<organism evidence="2 3">
    <name type="scientific">Sungouiella intermedia</name>
    <dbReference type="NCBI Taxonomy" id="45354"/>
    <lineage>
        <taxon>Eukaryota</taxon>
        <taxon>Fungi</taxon>
        <taxon>Dikarya</taxon>
        <taxon>Ascomycota</taxon>
        <taxon>Saccharomycotina</taxon>
        <taxon>Pichiomycetes</taxon>
        <taxon>Metschnikowiaceae</taxon>
        <taxon>Sungouiella</taxon>
    </lineage>
</organism>
<dbReference type="AlphaFoldDB" id="A0A1L0D9J7"/>
<dbReference type="EMBL" id="LT635766">
    <property type="protein sequence ID" value="SGZ53204.1"/>
    <property type="molecule type" value="Genomic_DNA"/>
</dbReference>
<evidence type="ECO:0000256" key="1">
    <source>
        <dbReference type="SAM" id="Phobius"/>
    </source>
</evidence>
<gene>
    <name evidence="2" type="ORF">SAMEA4029009_CIC11G00000002996</name>
</gene>
<sequence>MDDSYFYQPSNPGPTRAVKWLVLLLLLRVKKPISWSVFLSLNSTIRSLLKEWIRPKHKDPETVDRRVRKLSNLLSVGFLYSAVSSNVRIPKDYLLLYIFMTYYGELNPPSSNIVVSPSTTRYFKLSSYKKDLWVRRLYEKKHFFIYLFLFGQLLSNYLTPTKYKLNQKYLSSSIKSQIFNPIWINFSMGVNSQTLNWLGLLKAYVKHNAMLIGIFGLTEFKLRFIAHYIELQHDAYRGTGGLKEIVRNYVAYVLNKANEIANFIYGPNILSMFLLALTAPMLTKYPALRRTYLSDVKLFIKNYIKAIGFVAAFATMAANSMDFIPSFGYRRIKGDDGPSNIRRLPSSFMDALNIYLFRLIVLSKWRIVKENHPWFTILKIGSWERIESLIMCYGVWKLMNLNDYVTKHRSGPHAEECSRIALVPMMRGIDRLMS</sequence>
<keyword evidence="1" id="KW-0812">Transmembrane</keyword>
<reference evidence="2 3" key="1">
    <citation type="submission" date="2016-10" db="EMBL/GenBank/DDBJ databases">
        <authorList>
            <person name="de Groot N.N."/>
        </authorList>
    </citation>
    <scope>NUCLEOTIDE SEQUENCE [LARGE SCALE GENOMIC DNA]</scope>
    <source>
        <strain evidence="2 3">PYCC 4715</strain>
    </source>
</reference>
<keyword evidence="1" id="KW-1133">Transmembrane helix</keyword>
<proteinExistence type="predicted"/>
<evidence type="ECO:0000313" key="3">
    <source>
        <dbReference type="Proteomes" id="UP000182259"/>
    </source>
</evidence>
<keyword evidence="1" id="KW-0472">Membrane</keyword>
<dbReference type="Proteomes" id="UP000182259">
    <property type="component" value="Chromosome III"/>
</dbReference>
<feature type="transmembrane region" description="Helical" evidence="1">
    <location>
        <begin position="303"/>
        <end position="324"/>
    </location>
</feature>
<evidence type="ECO:0000313" key="2">
    <source>
        <dbReference type="EMBL" id="SGZ53204.1"/>
    </source>
</evidence>